<dbReference type="Gene3D" id="3.40.33.10">
    <property type="entry name" value="CAP"/>
    <property type="match status" value="1"/>
</dbReference>
<evidence type="ECO:0000313" key="4">
    <source>
        <dbReference type="Proteomes" id="UP000192455"/>
    </source>
</evidence>
<dbReference type="RefSeq" id="WP_159438962.1">
    <property type="nucleotide sequence ID" value="NZ_FTPS01000001.1"/>
</dbReference>
<dbReference type="PANTHER" id="PTHR31157:SF1">
    <property type="entry name" value="SCP DOMAIN-CONTAINING PROTEIN"/>
    <property type="match status" value="1"/>
</dbReference>
<feature type="chain" id="PRO_5013091244" evidence="1">
    <location>
        <begin position="24"/>
        <end position="158"/>
    </location>
</feature>
<protein>
    <submittedName>
        <fullName evidence="3">Uncharacterized conserved protein YkwD, contains CAP (CSP/antigen 5/PR1) domain</fullName>
    </submittedName>
</protein>
<dbReference type="Pfam" id="PF00188">
    <property type="entry name" value="CAP"/>
    <property type="match status" value="1"/>
</dbReference>
<dbReference type="SUPFAM" id="SSF55797">
    <property type="entry name" value="PR-1-like"/>
    <property type="match status" value="1"/>
</dbReference>
<dbReference type="PANTHER" id="PTHR31157">
    <property type="entry name" value="SCP DOMAIN-CONTAINING PROTEIN"/>
    <property type="match status" value="1"/>
</dbReference>
<feature type="signal peptide" evidence="1">
    <location>
        <begin position="1"/>
        <end position="23"/>
    </location>
</feature>
<dbReference type="Proteomes" id="UP000192455">
    <property type="component" value="Unassembled WGS sequence"/>
</dbReference>
<reference evidence="3 4" key="1">
    <citation type="submission" date="2017-01" db="EMBL/GenBank/DDBJ databases">
        <authorList>
            <person name="Mah S.A."/>
            <person name="Swanson W.J."/>
            <person name="Moy G.W."/>
            <person name="Vacquier V.D."/>
        </authorList>
    </citation>
    <scope>NUCLEOTIDE SEQUENCE [LARGE SCALE GENOMIC DNA]</scope>
    <source>
        <strain evidence="3 4">DSM 21219</strain>
    </source>
</reference>
<dbReference type="InterPro" id="IPR014044">
    <property type="entry name" value="CAP_dom"/>
</dbReference>
<gene>
    <name evidence="3" type="ORF">SAMN05421849_1434</name>
</gene>
<dbReference type="STRING" id="515897.SAMN05421849_1434"/>
<evidence type="ECO:0000313" key="3">
    <source>
        <dbReference type="EMBL" id="SIT81156.1"/>
    </source>
</evidence>
<keyword evidence="4" id="KW-1185">Reference proteome</keyword>
<feature type="domain" description="SCP" evidence="2">
    <location>
        <begin position="41"/>
        <end position="153"/>
    </location>
</feature>
<dbReference type="AlphaFoldDB" id="A0A1R3WWH4"/>
<keyword evidence="1" id="KW-0732">Signal</keyword>
<sequence>MNSIRAVFAALLVASLLPAPAAAAPCTTPDPSGQVVAQVIRSINTLRLQAGLVQLRPSAALARAAQDHACDLAAQGRISHVGSNGSRLADRLARTGQGFGSARENVAQGPPGHDVVASWMGSRGHRANLLAGDLREIGLGAALGANGHVFWVMTATGP</sequence>
<dbReference type="CDD" id="cd05379">
    <property type="entry name" value="CAP_bacterial"/>
    <property type="match status" value="1"/>
</dbReference>
<evidence type="ECO:0000259" key="2">
    <source>
        <dbReference type="Pfam" id="PF00188"/>
    </source>
</evidence>
<dbReference type="InterPro" id="IPR035940">
    <property type="entry name" value="CAP_sf"/>
</dbReference>
<proteinExistence type="predicted"/>
<evidence type="ECO:0000256" key="1">
    <source>
        <dbReference type="SAM" id="SignalP"/>
    </source>
</evidence>
<organism evidence="3 4">
    <name type="scientific">Pontibaca methylaminivorans</name>
    <dbReference type="NCBI Taxonomy" id="515897"/>
    <lineage>
        <taxon>Bacteria</taxon>
        <taxon>Pseudomonadati</taxon>
        <taxon>Pseudomonadota</taxon>
        <taxon>Alphaproteobacteria</taxon>
        <taxon>Rhodobacterales</taxon>
        <taxon>Roseobacteraceae</taxon>
        <taxon>Pontibaca</taxon>
    </lineage>
</organism>
<dbReference type="OrthoDB" id="9811255at2"/>
<name>A0A1R3WWH4_9RHOB</name>
<accession>A0A1R3WWH4</accession>
<dbReference type="EMBL" id="FTPS01000001">
    <property type="protein sequence ID" value="SIT81156.1"/>
    <property type="molecule type" value="Genomic_DNA"/>
</dbReference>